<dbReference type="EMBL" id="NMUH01002522">
    <property type="protein sequence ID" value="MQM00503.1"/>
    <property type="molecule type" value="Genomic_DNA"/>
</dbReference>
<feature type="region of interest" description="Disordered" evidence="1">
    <location>
        <begin position="1"/>
        <end position="22"/>
    </location>
</feature>
<gene>
    <name evidence="3" type="ORF">Taro_033236</name>
</gene>
<accession>A0A843VNB4</accession>
<evidence type="ECO:0000313" key="3">
    <source>
        <dbReference type="EMBL" id="MQM00503.1"/>
    </source>
</evidence>
<feature type="transmembrane region" description="Helical" evidence="2">
    <location>
        <begin position="229"/>
        <end position="246"/>
    </location>
</feature>
<dbReference type="AlphaFoldDB" id="A0A843VNB4"/>
<keyword evidence="2" id="KW-0472">Membrane</keyword>
<feature type="transmembrane region" description="Helical" evidence="2">
    <location>
        <begin position="157"/>
        <end position="176"/>
    </location>
</feature>
<comment type="caution">
    <text evidence="3">The sequence shown here is derived from an EMBL/GenBank/DDBJ whole genome shotgun (WGS) entry which is preliminary data.</text>
</comment>
<dbReference type="Proteomes" id="UP000652761">
    <property type="component" value="Unassembled WGS sequence"/>
</dbReference>
<evidence type="ECO:0000256" key="2">
    <source>
        <dbReference type="SAM" id="Phobius"/>
    </source>
</evidence>
<dbReference type="PANTHER" id="PTHR34368:SF2">
    <property type="entry name" value="ALKALINE PHYTOCERAMIDASE (APHC)"/>
    <property type="match status" value="1"/>
</dbReference>
<dbReference type="PANTHER" id="PTHR34368">
    <property type="entry name" value="OS01G0962200 PROTEIN"/>
    <property type="match status" value="1"/>
</dbReference>
<keyword evidence="4" id="KW-1185">Reference proteome</keyword>
<evidence type="ECO:0000256" key="1">
    <source>
        <dbReference type="SAM" id="MobiDB-lite"/>
    </source>
</evidence>
<sequence length="268" mass="30380">MLESVAGLQRQQHSTSKPPYPLASDFPLSQQCHLLRNSHGNGEFRFLLLEDAPETTKAAPRKGSPRRRGRMQQVALWDEYLRRRENRWRVWGGAAVLCLFFMVATPKIPHSPGHHIFADMRNFLGVPNTLNVLTSFPLLVIGVIGFVLCLHGHCFGIRWVCVSGVLNSCVSCRWRIFYLVADLWCCGEVSVKGEIWGWTFFYAGVVGLAFGSAYYHLKPDDARVIWERLPVLLTVHMVFCTINPIITLTDTDLTQPLHGALFFCHLSK</sequence>
<protein>
    <submittedName>
        <fullName evidence="3">Uncharacterized protein</fullName>
    </submittedName>
</protein>
<organism evidence="3 4">
    <name type="scientific">Colocasia esculenta</name>
    <name type="common">Wild taro</name>
    <name type="synonym">Arum esculentum</name>
    <dbReference type="NCBI Taxonomy" id="4460"/>
    <lineage>
        <taxon>Eukaryota</taxon>
        <taxon>Viridiplantae</taxon>
        <taxon>Streptophyta</taxon>
        <taxon>Embryophyta</taxon>
        <taxon>Tracheophyta</taxon>
        <taxon>Spermatophyta</taxon>
        <taxon>Magnoliopsida</taxon>
        <taxon>Liliopsida</taxon>
        <taxon>Araceae</taxon>
        <taxon>Aroideae</taxon>
        <taxon>Colocasieae</taxon>
        <taxon>Colocasia</taxon>
    </lineage>
</organism>
<dbReference type="OrthoDB" id="5562961at2759"/>
<name>A0A843VNB4_COLES</name>
<keyword evidence="2" id="KW-1133">Transmembrane helix</keyword>
<keyword evidence="2" id="KW-0812">Transmembrane</keyword>
<evidence type="ECO:0000313" key="4">
    <source>
        <dbReference type="Proteomes" id="UP000652761"/>
    </source>
</evidence>
<reference evidence="3" key="1">
    <citation type="submission" date="2017-07" db="EMBL/GenBank/DDBJ databases">
        <title>Taro Niue Genome Assembly and Annotation.</title>
        <authorList>
            <person name="Atibalentja N."/>
            <person name="Keating K."/>
            <person name="Fields C.J."/>
        </authorList>
    </citation>
    <scope>NUCLEOTIDE SEQUENCE</scope>
    <source>
        <strain evidence="3">Niue_2</strain>
        <tissue evidence="3">Leaf</tissue>
    </source>
</reference>
<feature type="transmembrane region" description="Helical" evidence="2">
    <location>
        <begin position="196"/>
        <end position="217"/>
    </location>
</feature>
<feature type="transmembrane region" description="Helical" evidence="2">
    <location>
        <begin position="129"/>
        <end position="150"/>
    </location>
</feature>
<feature type="transmembrane region" description="Helical" evidence="2">
    <location>
        <begin position="90"/>
        <end position="109"/>
    </location>
</feature>
<proteinExistence type="predicted"/>